<dbReference type="GO" id="GO:0015562">
    <property type="term" value="F:efflux transmembrane transporter activity"/>
    <property type="evidence" value="ECO:0007669"/>
    <property type="project" value="InterPro"/>
</dbReference>
<dbReference type="InterPro" id="IPR003423">
    <property type="entry name" value="OMP_efflux"/>
</dbReference>
<dbReference type="SUPFAM" id="SSF56954">
    <property type="entry name" value="Outer membrane efflux proteins (OEP)"/>
    <property type="match status" value="1"/>
</dbReference>
<evidence type="ECO:0000256" key="7">
    <source>
        <dbReference type="SAM" id="Coils"/>
    </source>
</evidence>
<evidence type="ECO:0000313" key="8">
    <source>
        <dbReference type="EMBL" id="VAX04082.1"/>
    </source>
</evidence>
<keyword evidence="4" id="KW-0812">Transmembrane</keyword>
<accession>A0A3B1AK24</accession>
<keyword evidence="7" id="KW-0175">Coiled coil</keyword>
<keyword evidence="3" id="KW-1134">Transmembrane beta strand</keyword>
<evidence type="ECO:0008006" key="9">
    <source>
        <dbReference type="Google" id="ProtNLM"/>
    </source>
</evidence>
<name>A0A3B1AK24_9ZZZZ</name>
<reference evidence="8" key="1">
    <citation type="submission" date="2018-06" db="EMBL/GenBank/DDBJ databases">
        <authorList>
            <person name="Zhirakovskaya E."/>
        </authorList>
    </citation>
    <scope>NUCLEOTIDE SEQUENCE</scope>
</reference>
<dbReference type="EMBL" id="UOFU01000362">
    <property type="protein sequence ID" value="VAX04082.1"/>
    <property type="molecule type" value="Genomic_DNA"/>
</dbReference>
<proteinExistence type="predicted"/>
<dbReference type="PANTHER" id="PTHR30026:SF20">
    <property type="entry name" value="OUTER MEMBRANE PROTEIN TOLC"/>
    <property type="match status" value="1"/>
</dbReference>
<keyword evidence="6" id="KW-0998">Cell outer membrane</keyword>
<evidence type="ECO:0000256" key="1">
    <source>
        <dbReference type="ARBA" id="ARBA00004442"/>
    </source>
</evidence>
<evidence type="ECO:0000256" key="2">
    <source>
        <dbReference type="ARBA" id="ARBA00022448"/>
    </source>
</evidence>
<dbReference type="InterPro" id="IPR051906">
    <property type="entry name" value="TolC-like"/>
</dbReference>
<comment type="subcellular location">
    <subcellularLocation>
        <location evidence="1">Cell outer membrane</location>
    </subcellularLocation>
</comment>
<evidence type="ECO:0000256" key="6">
    <source>
        <dbReference type="ARBA" id="ARBA00023237"/>
    </source>
</evidence>
<dbReference type="Gene3D" id="1.20.1600.10">
    <property type="entry name" value="Outer membrane efflux proteins (OEP)"/>
    <property type="match status" value="1"/>
</dbReference>
<keyword evidence="2" id="KW-0813">Transport</keyword>
<organism evidence="8">
    <name type="scientific">hydrothermal vent metagenome</name>
    <dbReference type="NCBI Taxonomy" id="652676"/>
    <lineage>
        <taxon>unclassified sequences</taxon>
        <taxon>metagenomes</taxon>
        <taxon>ecological metagenomes</taxon>
    </lineage>
</organism>
<sequence>MRRSGGLTLAVLLSLILLPLIVLADEPVQDWPEPLTLDFVLARVDQSHPDLQLAEAAVAQARAVQLQAESNYGLRSSLLARLHWIEPSSLAHDPSRQDHRLRLQVSKRLYDFGRTAALEAAAGADLAARQQRYRDTLNQYRLAVMAAYFDVLLVDLEVIRDNEAMSIGYVNFDRAQSRNELGQLSNIELLRFESVYQLTRARQYASSSRQRTARQRLANLINRSDRLPAELAAPILPDVQRDIPDVAAWFAGAEAANPELIALQAAVRGARERLRAAQAGNRPVLNGQAEVSAYSRDSGSDDPWRVGINLDVPLTTGGETRAQTTQRRAELQAARARLESRRREIREAVLDSWSVLHSLRARRQELVVQAEYRDLYLDRSRALYELEMKSDLGDAMTQTSDVRLQQARVDYEITLAWGRVHALLGQDVTFNLD</sequence>
<dbReference type="PANTHER" id="PTHR30026">
    <property type="entry name" value="OUTER MEMBRANE PROTEIN TOLC"/>
    <property type="match status" value="1"/>
</dbReference>
<evidence type="ECO:0000256" key="5">
    <source>
        <dbReference type="ARBA" id="ARBA00023136"/>
    </source>
</evidence>
<dbReference type="GO" id="GO:0015288">
    <property type="term" value="F:porin activity"/>
    <property type="evidence" value="ECO:0007669"/>
    <property type="project" value="TreeGrafter"/>
</dbReference>
<feature type="coiled-coil region" evidence="7">
    <location>
        <begin position="321"/>
        <end position="351"/>
    </location>
</feature>
<keyword evidence="5" id="KW-0472">Membrane</keyword>
<dbReference type="Pfam" id="PF02321">
    <property type="entry name" value="OEP"/>
    <property type="match status" value="1"/>
</dbReference>
<gene>
    <name evidence="8" type="ORF">MNBD_GAMMA20-813</name>
</gene>
<evidence type="ECO:0000256" key="4">
    <source>
        <dbReference type="ARBA" id="ARBA00022692"/>
    </source>
</evidence>
<dbReference type="GO" id="GO:0009279">
    <property type="term" value="C:cell outer membrane"/>
    <property type="evidence" value="ECO:0007669"/>
    <property type="project" value="UniProtKB-SubCell"/>
</dbReference>
<dbReference type="AlphaFoldDB" id="A0A3B1AK24"/>
<dbReference type="GO" id="GO:1990281">
    <property type="term" value="C:efflux pump complex"/>
    <property type="evidence" value="ECO:0007669"/>
    <property type="project" value="TreeGrafter"/>
</dbReference>
<protein>
    <recommendedName>
        <fullName evidence="9">TolC family protein</fullName>
    </recommendedName>
</protein>
<evidence type="ECO:0000256" key="3">
    <source>
        <dbReference type="ARBA" id="ARBA00022452"/>
    </source>
</evidence>